<dbReference type="Pfam" id="PF00005">
    <property type="entry name" value="ABC_tran"/>
    <property type="match status" value="2"/>
</dbReference>
<dbReference type="RefSeq" id="WP_194501945.1">
    <property type="nucleotide sequence ID" value="NZ_JADIVZ010000001.1"/>
</dbReference>
<keyword evidence="7" id="KW-1185">Reference proteome</keyword>
<dbReference type="GO" id="GO:0016887">
    <property type="term" value="F:ATP hydrolysis activity"/>
    <property type="evidence" value="ECO:0007669"/>
    <property type="project" value="InterPro"/>
</dbReference>
<sequence length="517" mass="53584">MTAALDTEGWSGSALRLTGLTKRFAGQLALDGVDLTLEPGQVRGLVGENGAGKSTLIKLLAGIYTPDAGTIEVAGRELHPGSDRSGLAFVHQDLGLVDELTVGENLAFTSGFPRAAGLIDWRRVWSSAQAAYERMSLDAPAPRTLVGRLSAAEKALLGIVRALAKDASVAVLDEPTASLPAPDVAYLIDALRRLKESGTAILYVTHRLQELYEIADSVTVLRGGRKVAEGPMGDYGVDRLVEAMLGRPVASVPVTEETTRGDDVVLVVDRLVVRDAPPVSFTVGAGEIVGVVGLRGAGQEAIGRAVAGAEPSTTASLVLNGVDVGRSRGVGGRMRHGIALLPADRQRESTFPGLSLVENLFPGPRNRSGGGGLLAVAAEQERALAAITSYDVRPPRPALPIDQLSGGNQQKVCVARVLGQAQRLVVLEEPTAGVDVGSKLEIHNFVRAAAESGTGVLVVSSDVEEITQLCTRVLVVVNGAITAEATGEAITDENLIVLASSAPVAAPADGATAMKGK</sequence>
<dbReference type="InterPro" id="IPR050107">
    <property type="entry name" value="ABC_carbohydrate_import_ATPase"/>
</dbReference>
<gene>
    <name evidence="6" type="ORF">ISG29_03635</name>
</gene>
<keyword evidence="1" id="KW-0813">Transport</keyword>
<dbReference type="GO" id="GO:0005524">
    <property type="term" value="F:ATP binding"/>
    <property type="evidence" value="ECO:0007669"/>
    <property type="project" value="UniProtKB-KW"/>
</dbReference>
<feature type="domain" description="ABC transporter" evidence="5">
    <location>
        <begin position="259"/>
        <end position="503"/>
    </location>
</feature>
<evidence type="ECO:0000313" key="7">
    <source>
        <dbReference type="Proteomes" id="UP000656804"/>
    </source>
</evidence>
<proteinExistence type="predicted"/>
<dbReference type="CDD" id="cd03215">
    <property type="entry name" value="ABC_Carb_Monos_II"/>
    <property type="match status" value="1"/>
</dbReference>
<dbReference type="EMBL" id="JADIVZ010000001">
    <property type="protein sequence ID" value="MBF4160766.1"/>
    <property type="molecule type" value="Genomic_DNA"/>
</dbReference>
<comment type="caution">
    <text evidence="6">The sequence shown here is derived from an EMBL/GenBank/DDBJ whole genome shotgun (WGS) entry which is preliminary data.</text>
</comment>
<dbReference type="AlphaFoldDB" id="A0A930UV58"/>
<dbReference type="InterPro" id="IPR027417">
    <property type="entry name" value="P-loop_NTPase"/>
</dbReference>
<dbReference type="CDD" id="cd03216">
    <property type="entry name" value="ABC_Carb_Monos_I"/>
    <property type="match status" value="1"/>
</dbReference>
<dbReference type="PROSITE" id="PS50893">
    <property type="entry name" value="ABC_TRANSPORTER_2"/>
    <property type="match status" value="2"/>
</dbReference>
<dbReference type="PANTHER" id="PTHR43790">
    <property type="entry name" value="CARBOHYDRATE TRANSPORT ATP-BINDING PROTEIN MG119-RELATED"/>
    <property type="match status" value="1"/>
</dbReference>
<evidence type="ECO:0000259" key="5">
    <source>
        <dbReference type="PROSITE" id="PS50893"/>
    </source>
</evidence>
<feature type="domain" description="ABC transporter" evidence="5">
    <location>
        <begin position="15"/>
        <end position="248"/>
    </location>
</feature>
<evidence type="ECO:0000256" key="3">
    <source>
        <dbReference type="ARBA" id="ARBA00022741"/>
    </source>
</evidence>
<dbReference type="Gene3D" id="3.40.50.300">
    <property type="entry name" value="P-loop containing nucleotide triphosphate hydrolases"/>
    <property type="match status" value="2"/>
</dbReference>
<name>A0A930UV58_9ACTN</name>
<dbReference type="SUPFAM" id="SSF52540">
    <property type="entry name" value="P-loop containing nucleoside triphosphate hydrolases"/>
    <property type="match status" value="2"/>
</dbReference>
<dbReference type="InterPro" id="IPR017871">
    <property type="entry name" value="ABC_transporter-like_CS"/>
</dbReference>
<evidence type="ECO:0000313" key="6">
    <source>
        <dbReference type="EMBL" id="MBF4160766.1"/>
    </source>
</evidence>
<dbReference type="SMART" id="SM00382">
    <property type="entry name" value="AAA"/>
    <property type="match status" value="2"/>
</dbReference>
<organism evidence="6 7">
    <name type="scientific">Nocardioides acrostichi</name>
    <dbReference type="NCBI Taxonomy" id="2784339"/>
    <lineage>
        <taxon>Bacteria</taxon>
        <taxon>Bacillati</taxon>
        <taxon>Actinomycetota</taxon>
        <taxon>Actinomycetes</taxon>
        <taxon>Propionibacteriales</taxon>
        <taxon>Nocardioidaceae</taxon>
        <taxon>Nocardioides</taxon>
    </lineage>
</organism>
<evidence type="ECO:0000256" key="4">
    <source>
        <dbReference type="ARBA" id="ARBA00022840"/>
    </source>
</evidence>
<dbReference type="Proteomes" id="UP000656804">
    <property type="component" value="Unassembled WGS sequence"/>
</dbReference>
<keyword evidence="4 6" id="KW-0067">ATP-binding</keyword>
<reference evidence="6" key="1">
    <citation type="submission" date="2020-11" db="EMBL/GenBank/DDBJ databases">
        <title>Nocardioides sp. CBS4Y-1, whole genome shotgun sequence.</title>
        <authorList>
            <person name="Tuo L."/>
        </authorList>
    </citation>
    <scope>NUCLEOTIDE SEQUENCE</scope>
    <source>
        <strain evidence="6">CBS4Y-1</strain>
    </source>
</reference>
<dbReference type="PANTHER" id="PTHR43790:SF9">
    <property type="entry name" value="GALACTOFURANOSE TRANSPORTER ATP-BINDING PROTEIN YTFR"/>
    <property type="match status" value="1"/>
</dbReference>
<protein>
    <submittedName>
        <fullName evidence="6">Sugar ABC transporter ATP-binding protein</fullName>
    </submittedName>
</protein>
<dbReference type="InterPro" id="IPR003439">
    <property type="entry name" value="ABC_transporter-like_ATP-bd"/>
</dbReference>
<accession>A0A930UV58</accession>
<keyword evidence="3" id="KW-0547">Nucleotide-binding</keyword>
<dbReference type="PROSITE" id="PS00211">
    <property type="entry name" value="ABC_TRANSPORTER_1"/>
    <property type="match status" value="1"/>
</dbReference>
<evidence type="ECO:0000256" key="2">
    <source>
        <dbReference type="ARBA" id="ARBA00022737"/>
    </source>
</evidence>
<evidence type="ECO:0000256" key="1">
    <source>
        <dbReference type="ARBA" id="ARBA00022448"/>
    </source>
</evidence>
<dbReference type="InterPro" id="IPR003593">
    <property type="entry name" value="AAA+_ATPase"/>
</dbReference>
<keyword evidence="2" id="KW-0677">Repeat</keyword>